<dbReference type="InterPro" id="IPR020103">
    <property type="entry name" value="PsdUridine_synth_cat_dom_sf"/>
</dbReference>
<evidence type="ECO:0000259" key="3">
    <source>
        <dbReference type="Pfam" id="PF01509"/>
    </source>
</evidence>
<dbReference type="InterPro" id="IPR002501">
    <property type="entry name" value="PsdUridine_synth_N"/>
</dbReference>
<proteinExistence type="inferred from homology"/>
<sequence length="355" mass="39730">MGSRFSWAPTAYKMLDGIFCIFKPPGLPVFRAVESIQRNLASDLNALPCYEYEIPLTRSQPIAENETETSLSIEAEPVSLQNWSEHRLVLGPRFETSDFRIRFVDGMSSSASGILVLGIGRHGQRFIDLIAQAKYLRVYHLKGRFGWATDNFTAKGRVLERTSYKHVTRSKLEKVCAAVQAAYSKQMHVLSGVDPDSQEAYEMASSGIIRPAKRHTSPLLYGVRCIDFQLPDFTLEVHSINEQGPLLNRLIHDIAVKLKTLAVCSGVRRLRYGHFTLDRALVRQQWHLEQIVDNIESNEDLLTPDKLLVGARAEKVKLLPPRGKGVLLPGPGDAQPDSCDTADENVSNFGQNSDR</sequence>
<evidence type="ECO:0000313" key="4">
    <source>
        <dbReference type="Proteomes" id="UP000694888"/>
    </source>
</evidence>
<dbReference type="Proteomes" id="UP000694888">
    <property type="component" value="Unplaced"/>
</dbReference>
<dbReference type="InterPro" id="IPR039048">
    <property type="entry name" value="Trub2"/>
</dbReference>
<protein>
    <submittedName>
        <fullName evidence="5">Mitochondrial mRNA pseudouridine synthase Trub2</fullName>
    </submittedName>
</protein>
<keyword evidence="4" id="KW-1185">Reference proteome</keyword>
<accession>A0ABM0JD43</accession>
<feature type="compositionally biased region" description="Polar residues" evidence="2">
    <location>
        <begin position="344"/>
        <end position="355"/>
    </location>
</feature>
<evidence type="ECO:0000256" key="2">
    <source>
        <dbReference type="SAM" id="MobiDB-lite"/>
    </source>
</evidence>
<organism evidence="4 5">
    <name type="scientific">Aplysia californica</name>
    <name type="common">California sea hare</name>
    <dbReference type="NCBI Taxonomy" id="6500"/>
    <lineage>
        <taxon>Eukaryota</taxon>
        <taxon>Metazoa</taxon>
        <taxon>Spiralia</taxon>
        <taxon>Lophotrochozoa</taxon>
        <taxon>Mollusca</taxon>
        <taxon>Gastropoda</taxon>
        <taxon>Heterobranchia</taxon>
        <taxon>Euthyneura</taxon>
        <taxon>Tectipleura</taxon>
        <taxon>Aplysiida</taxon>
        <taxon>Aplysioidea</taxon>
        <taxon>Aplysiidae</taxon>
        <taxon>Aplysia</taxon>
    </lineage>
</organism>
<feature type="domain" description="Pseudouridine synthase II N-terminal" evidence="3">
    <location>
        <begin position="110"/>
        <end position="239"/>
    </location>
</feature>
<dbReference type="RefSeq" id="XP_005090950.1">
    <property type="nucleotide sequence ID" value="XM_005090893.3"/>
</dbReference>
<reference evidence="5" key="1">
    <citation type="submission" date="2025-08" db="UniProtKB">
        <authorList>
            <consortium name="RefSeq"/>
        </authorList>
    </citation>
    <scope>IDENTIFICATION</scope>
</reference>
<dbReference type="GeneID" id="101857698"/>
<dbReference type="PANTHER" id="PTHR13195">
    <property type="entry name" value="PSEUDOURIDINE SYNTHASE-RELATED"/>
    <property type="match status" value="1"/>
</dbReference>
<dbReference type="SUPFAM" id="SSF55120">
    <property type="entry name" value="Pseudouridine synthase"/>
    <property type="match status" value="1"/>
</dbReference>
<evidence type="ECO:0000256" key="1">
    <source>
        <dbReference type="ARBA" id="ARBA00008999"/>
    </source>
</evidence>
<name>A0ABM0JD43_APLCA</name>
<dbReference type="Gene3D" id="3.30.2350.10">
    <property type="entry name" value="Pseudouridine synthase"/>
    <property type="match status" value="1"/>
</dbReference>
<evidence type="ECO:0000313" key="5">
    <source>
        <dbReference type="RefSeq" id="XP_005090950.1"/>
    </source>
</evidence>
<feature type="region of interest" description="Disordered" evidence="2">
    <location>
        <begin position="321"/>
        <end position="355"/>
    </location>
</feature>
<dbReference type="PANTHER" id="PTHR13195:SF0">
    <property type="entry name" value="PSEUDOURIDYLATE SYNTHASE TRUB2, MITOCHONDRIAL"/>
    <property type="match status" value="1"/>
</dbReference>
<dbReference type="Pfam" id="PF01509">
    <property type="entry name" value="TruB_N"/>
    <property type="match status" value="1"/>
</dbReference>
<comment type="similarity">
    <text evidence="1">Belongs to the pseudouridine synthase TruB family.</text>
</comment>
<gene>
    <name evidence="5" type="primary">LOC101857698</name>
</gene>